<protein>
    <submittedName>
        <fullName evidence="2">Uncharacterized protein</fullName>
    </submittedName>
</protein>
<dbReference type="RefSeq" id="WP_381196927.1">
    <property type="nucleotide sequence ID" value="NZ_JBHSFE010000014.1"/>
</dbReference>
<gene>
    <name evidence="2" type="ORF">ACFO9E_18335</name>
</gene>
<name>A0ABV9G9B6_9ACTN</name>
<evidence type="ECO:0000313" key="2">
    <source>
        <dbReference type="EMBL" id="MFC4609758.1"/>
    </source>
</evidence>
<dbReference type="EMBL" id="JBHSFE010000014">
    <property type="protein sequence ID" value="MFC4609758.1"/>
    <property type="molecule type" value="Genomic_DNA"/>
</dbReference>
<reference evidence="3" key="1">
    <citation type="journal article" date="2019" name="Int. J. Syst. Evol. Microbiol.">
        <title>The Global Catalogue of Microorganisms (GCM) 10K type strain sequencing project: providing services to taxonomists for standard genome sequencing and annotation.</title>
        <authorList>
            <consortium name="The Broad Institute Genomics Platform"/>
            <consortium name="The Broad Institute Genome Sequencing Center for Infectious Disease"/>
            <person name="Wu L."/>
            <person name="Ma J."/>
        </authorList>
    </citation>
    <scope>NUCLEOTIDE SEQUENCE [LARGE SCALE GENOMIC DNA]</scope>
    <source>
        <strain evidence="3">CGMCC 4.7139</strain>
    </source>
</reference>
<comment type="caution">
    <text evidence="2">The sequence shown here is derived from an EMBL/GenBank/DDBJ whole genome shotgun (WGS) entry which is preliminary data.</text>
</comment>
<dbReference type="Proteomes" id="UP001595993">
    <property type="component" value="Unassembled WGS sequence"/>
</dbReference>
<evidence type="ECO:0000256" key="1">
    <source>
        <dbReference type="SAM" id="MobiDB-lite"/>
    </source>
</evidence>
<feature type="compositionally biased region" description="Basic and acidic residues" evidence="1">
    <location>
        <begin position="64"/>
        <end position="77"/>
    </location>
</feature>
<proteinExistence type="predicted"/>
<evidence type="ECO:0000313" key="3">
    <source>
        <dbReference type="Proteomes" id="UP001595993"/>
    </source>
</evidence>
<feature type="region of interest" description="Disordered" evidence="1">
    <location>
        <begin position="55"/>
        <end position="77"/>
    </location>
</feature>
<organism evidence="2 3">
    <name type="scientific">Streptomyces maoxianensis</name>
    <dbReference type="NCBI Taxonomy" id="1459942"/>
    <lineage>
        <taxon>Bacteria</taxon>
        <taxon>Bacillati</taxon>
        <taxon>Actinomycetota</taxon>
        <taxon>Actinomycetes</taxon>
        <taxon>Kitasatosporales</taxon>
        <taxon>Streptomycetaceae</taxon>
        <taxon>Streptomyces</taxon>
    </lineage>
</organism>
<accession>A0ABV9G9B6</accession>
<sequence length="77" mass="8559">MDNWNPAGHFETADGDRVGLFELGGHWLIVWAYAAPHGMQAVPYGTDEAEAKRVFTASRNRQPLSRDSREDWQGGSA</sequence>
<keyword evidence="3" id="KW-1185">Reference proteome</keyword>